<evidence type="ECO:0000259" key="2">
    <source>
        <dbReference type="Pfam" id="PF07811"/>
    </source>
</evidence>
<dbReference type="Proteomes" id="UP000614469">
    <property type="component" value="Unassembled WGS sequence"/>
</dbReference>
<keyword evidence="1" id="KW-0812">Transmembrane</keyword>
<organism evidence="3 4">
    <name type="scientific">Candidatus Desulfolinea nitratireducens</name>
    <dbReference type="NCBI Taxonomy" id="2841698"/>
    <lineage>
        <taxon>Bacteria</taxon>
        <taxon>Bacillati</taxon>
        <taxon>Chloroflexota</taxon>
        <taxon>Anaerolineae</taxon>
        <taxon>Anaerolineales</taxon>
        <taxon>Anaerolineales incertae sedis</taxon>
        <taxon>Candidatus Desulfolinea</taxon>
    </lineage>
</organism>
<comment type="caution">
    <text evidence="3">The sequence shown here is derived from an EMBL/GenBank/DDBJ whole genome shotgun (WGS) entry which is preliminary data.</text>
</comment>
<protein>
    <submittedName>
        <fullName evidence="3">Pilus assembly protein</fullName>
    </submittedName>
</protein>
<feature type="domain" description="TadE-like" evidence="2">
    <location>
        <begin position="33"/>
        <end position="67"/>
    </location>
</feature>
<evidence type="ECO:0000256" key="1">
    <source>
        <dbReference type="SAM" id="Phobius"/>
    </source>
</evidence>
<dbReference type="InterPro" id="IPR012495">
    <property type="entry name" value="TadE-like_dom"/>
</dbReference>
<name>A0A8J6NKM7_9CHLR</name>
<keyword evidence="1" id="KW-0472">Membrane</keyword>
<evidence type="ECO:0000313" key="4">
    <source>
        <dbReference type="Proteomes" id="UP000614469"/>
    </source>
</evidence>
<dbReference type="Pfam" id="PF07811">
    <property type="entry name" value="TadE"/>
    <property type="match status" value="1"/>
</dbReference>
<evidence type="ECO:0000313" key="3">
    <source>
        <dbReference type="EMBL" id="MBC8334585.1"/>
    </source>
</evidence>
<dbReference type="EMBL" id="JACNJN010000072">
    <property type="protein sequence ID" value="MBC8334585.1"/>
    <property type="molecule type" value="Genomic_DNA"/>
</dbReference>
<reference evidence="3 4" key="1">
    <citation type="submission" date="2020-08" db="EMBL/GenBank/DDBJ databases">
        <title>Bridging the membrane lipid divide: bacteria of the FCB group superphylum have the potential to synthesize archaeal ether lipids.</title>
        <authorList>
            <person name="Villanueva L."/>
            <person name="Von Meijenfeldt F.A.B."/>
            <person name="Westbye A.B."/>
            <person name="Yadav S."/>
            <person name="Hopmans E.C."/>
            <person name="Dutilh B.E."/>
            <person name="Sinninghe Damste J.S."/>
        </authorList>
    </citation>
    <scope>NUCLEOTIDE SEQUENCE [LARGE SCALE GENOMIC DNA]</scope>
    <source>
        <strain evidence="3">NIOZ-UU36</strain>
    </source>
</reference>
<keyword evidence="1" id="KW-1133">Transmembrane helix</keyword>
<accession>A0A8J6NKM7</accession>
<proteinExistence type="predicted"/>
<dbReference type="AlphaFoldDB" id="A0A8J6NKM7"/>
<feature type="transmembrane region" description="Helical" evidence="1">
    <location>
        <begin position="39"/>
        <end position="61"/>
    </location>
</feature>
<sequence>MRKNAERGQALRCYSEHRLRHCSPVPAARAQAGQAMPEFALMIPIMTLLIFGLVFAGFYAFRATAADWGVFITGVAEGSYNTPATSIARGTILWPDIQEAVATSQDAPRRVRSTISIEKTTPWAFGITLIEAQKGESVFRLWRFYPGPPPPGGFE</sequence>
<gene>
    <name evidence="3" type="ORF">H8E29_04915</name>
</gene>